<dbReference type="GO" id="GO:0070967">
    <property type="term" value="F:coenzyme F420 binding"/>
    <property type="evidence" value="ECO:0007669"/>
    <property type="project" value="TreeGrafter"/>
</dbReference>
<gene>
    <name evidence="3" type="ordered locus">MODMU_5370</name>
</gene>
<keyword evidence="4" id="KW-1185">Reference proteome</keyword>
<dbReference type="OrthoDB" id="5115613at2"/>
<dbReference type="HOGENOM" id="CLU_134850_0_0_11"/>
<sequence length="155" mass="16938">MARWSEIEQEAPELAATARQFLDAGAHKTLATLRRDGSPRISGTEIEIRDGDLWFGGMWQSVKALDLLRDPRFALHGPSVSPPEWRGDAKLAGRAEEVTDPAVMARMTGGAPPGPSHLFRADVTELSVVRLAESGDSLVIESWHAGRGTSRVERR</sequence>
<keyword evidence="1" id="KW-0560">Oxidoreductase</keyword>
<dbReference type="KEGG" id="mmar:MODMU_5370"/>
<reference evidence="3 4" key="1">
    <citation type="journal article" date="2012" name="J. Bacteriol.">
        <title>Genome Sequence of Radiation-Resistant Modestobacter marinus Strain BC501, a Representative Actinobacterium That Thrives on Calcareous Stone Surfaces.</title>
        <authorList>
            <person name="Normand P."/>
            <person name="Gury J."/>
            <person name="Pujic P."/>
            <person name="Chouaia B."/>
            <person name="Crotti E."/>
            <person name="Brusetti L."/>
            <person name="Daffonchio D."/>
            <person name="Vacherie B."/>
            <person name="Barbe V."/>
            <person name="Medigue C."/>
            <person name="Calteau A."/>
            <person name="Ghodhbane-Gtari F."/>
            <person name="Essoussi I."/>
            <person name="Nouioui I."/>
            <person name="Abbassi-Ghozzi I."/>
            <person name="Gtari M."/>
        </authorList>
    </citation>
    <scope>NUCLEOTIDE SEQUENCE [LARGE SCALE GENOMIC DNA]</scope>
    <source>
        <strain evidence="4">BC 501</strain>
    </source>
</reference>
<evidence type="ECO:0000313" key="4">
    <source>
        <dbReference type="Proteomes" id="UP000006461"/>
    </source>
</evidence>
<dbReference type="SUPFAM" id="SSF50475">
    <property type="entry name" value="FMN-binding split barrel"/>
    <property type="match status" value="1"/>
</dbReference>
<dbReference type="Pfam" id="PF01243">
    <property type="entry name" value="PNPOx_N"/>
    <property type="match status" value="1"/>
</dbReference>
<evidence type="ECO:0000313" key="3">
    <source>
        <dbReference type="EMBL" id="CCH90744.1"/>
    </source>
</evidence>
<dbReference type="PANTHER" id="PTHR35176:SF6">
    <property type="entry name" value="HEME OXYGENASE HI_0854-RELATED"/>
    <property type="match status" value="1"/>
</dbReference>
<dbReference type="InterPro" id="IPR011576">
    <property type="entry name" value="Pyridox_Oxase_N"/>
</dbReference>
<dbReference type="PANTHER" id="PTHR35176">
    <property type="entry name" value="HEME OXYGENASE HI_0854-RELATED"/>
    <property type="match status" value="1"/>
</dbReference>
<feature type="domain" description="Pyridoxamine 5'-phosphate oxidase N-terminal" evidence="2">
    <location>
        <begin position="18"/>
        <end position="128"/>
    </location>
</feature>
<dbReference type="AlphaFoldDB" id="I4F531"/>
<organism evidence="3 4">
    <name type="scientific">Modestobacter italicus (strain DSM 44449 / CECT 9708 / BC 501)</name>
    <dbReference type="NCBI Taxonomy" id="2732864"/>
    <lineage>
        <taxon>Bacteria</taxon>
        <taxon>Bacillati</taxon>
        <taxon>Actinomycetota</taxon>
        <taxon>Actinomycetes</taxon>
        <taxon>Geodermatophilales</taxon>
        <taxon>Geodermatophilaceae</taxon>
        <taxon>Modestobacter</taxon>
    </lineage>
</organism>
<dbReference type="InterPro" id="IPR052019">
    <property type="entry name" value="F420H2_bilvrd_red/Heme_oxyg"/>
</dbReference>
<evidence type="ECO:0000256" key="1">
    <source>
        <dbReference type="ARBA" id="ARBA00023002"/>
    </source>
</evidence>
<dbReference type="GO" id="GO:0016627">
    <property type="term" value="F:oxidoreductase activity, acting on the CH-CH group of donors"/>
    <property type="evidence" value="ECO:0007669"/>
    <property type="project" value="TreeGrafter"/>
</dbReference>
<dbReference type="Gene3D" id="2.30.110.10">
    <property type="entry name" value="Electron Transport, Fmn-binding Protein, Chain A"/>
    <property type="match status" value="1"/>
</dbReference>
<dbReference type="Proteomes" id="UP000006461">
    <property type="component" value="Chromosome"/>
</dbReference>
<accession>I4F531</accession>
<proteinExistence type="predicted"/>
<name>I4F531_MODI5</name>
<dbReference type="eggNOG" id="COG0748">
    <property type="taxonomic scope" value="Bacteria"/>
</dbReference>
<dbReference type="GO" id="GO:0005829">
    <property type="term" value="C:cytosol"/>
    <property type="evidence" value="ECO:0007669"/>
    <property type="project" value="TreeGrafter"/>
</dbReference>
<dbReference type="PATRIC" id="fig|477641.3.peg.5048"/>
<dbReference type="STRING" id="477641.MODMU_5370"/>
<protein>
    <submittedName>
        <fullName evidence="3">Pyridoxamine 5'-phosphate oxidase-related FMN-binding protein</fullName>
    </submittedName>
</protein>
<evidence type="ECO:0000259" key="2">
    <source>
        <dbReference type="Pfam" id="PF01243"/>
    </source>
</evidence>
<dbReference type="OMA" id="LVIESWH"/>
<dbReference type="InterPro" id="IPR012349">
    <property type="entry name" value="Split_barrel_FMN-bd"/>
</dbReference>
<dbReference type="EMBL" id="FO203431">
    <property type="protein sequence ID" value="CCH90744.1"/>
    <property type="molecule type" value="Genomic_DNA"/>
</dbReference>